<feature type="chain" id="PRO_5046300069" evidence="2">
    <location>
        <begin position="19"/>
        <end position="171"/>
    </location>
</feature>
<comment type="caution">
    <text evidence="3">The sequence shown here is derived from an EMBL/GenBank/DDBJ whole genome shotgun (WGS) entry which is preliminary data.</text>
</comment>
<evidence type="ECO:0000256" key="1">
    <source>
        <dbReference type="SAM" id="MobiDB-lite"/>
    </source>
</evidence>
<dbReference type="EMBL" id="JAAAIM010000495">
    <property type="protein sequence ID" value="KAG0287395.1"/>
    <property type="molecule type" value="Genomic_DNA"/>
</dbReference>
<feature type="region of interest" description="Disordered" evidence="1">
    <location>
        <begin position="122"/>
        <end position="151"/>
    </location>
</feature>
<protein>
    <submittedName>
        <fullName evidence="3">Uncharacterized protein</fullName>
    </submittedName>
</protein>
<keyword evidence="2" id="KW-0732">Signal</keyword>
<dbReference type="InterPro" id="IPR052982">
    <property type="entry name" value="SRP1/TIP1-like"/>
</dbReference>
<keyword evidence="4" id="KW-1185">Reference proteome</keyword>
<organism evidence="3 4">
    <name type="scientific">Linnemannia gamsii</name>
    <dbReference type="NCBI Taxonomy" id="64522"/>
    <lineage>
        <taxon>Eukaryota</taxon>
        <taxon>Fungi</taxon>
        <taxon>Fungi incertae sedis</taxon>
        <taxon>Mucoromycota</taxon>
        <taxon>Mortierellomycotina</taxon>
        <taxon>Mortierellomycetes</taxon>
        <taxon>Mortierellales</taxon>
        <taxon>Mortierellaceae</taxon>
        <taxon>Linnemannia</taxon>
    </lineage>
</organism>
<proteinExistence type="predicted"/>
<dbReference type="PANTHER" id="PTHR40633:SF1">
    <property type="entry name" value="GPI ANCHORED SERINE-THREONINE RICH PROTEIN (AFU_ORTHOLOGUE AFUA_1G03630)"/>
    <property type="match status" value="1"/>
</dbReference>
<gene>
    <name evidence="3" type="ORF">BGZ96_008672</name>
</gene>
<reference evidence="3 4" key="1">
    <citation type="journal article" date="2020" name="Fungal Divers.">
        <title>Resolving the Mortierellaceae phylogeny through synthesis of multi-gene phylogenetics and phylogenomics.</title>
        <authorList>
            <person name="Vandepol N."/>
            <person name="Liber J."/>
            <person name="Desiro A."/>
            <person name="Na H."/>
            <person name="Kennedy M."/>
            <person name="Barry K."/>
            <person name="Grigoriev I.V."/>
            <person name="Miller A.N."/>
            <person name="O'Donnell K."/>
            <person name="Stajich J.E."/>
            <person name="Bonito G."/>
        </authorList>
    </citation>
    <scope>NUCLEOTIDE SEQUENCE [LARGE SCALE GENOMIC DNA]</scope>
    <source>
        <strain evidence="3 4">AD045</strain>
    </source>
</reference>
<feature type="signal peptide" evidence="2">
    <location>
        <begin position="1"/>
        <end position="18"/>
    </location>
</feature>
<evidence type="ECO:0000256" key="2">
    <source>
        <dbReference type="SAM" id="SignalP"/>
    </source>
</evidence>
<accession>A0ABQ7JYB7</accession>
<evidence type="ECO:0000313" key="3">
    <source>
        <dbReference type="EMBL" id="KAG0287395.1"/>
    </source>
</evidence>
<name>A0ABQ7JYB7_9FUNG</name>
<sequence length="171" mass="17341">MKFSVAAAILAVASVASAQVQLTDPTEGVTWTAGVAQYIRWTGNCASMGADGKAVKIDIVNGPADNVKFVVDLGVIDCTSPSNISTTLMCPTKNNNGPIASGSYALRVNTIPPQYTTYFTINNPDAPSSPATPSSSSPPTTQPSNKPSSANTLAAGSALAVAALAIAQLVL</sequence>
<dbReference type="Proteomes" id="UP001194696">
    <property type="component" value="Unassembled WGS sequence"/>
</dbReference>
<dbReference type="PANTHER" id="PTHR40633">
    <property type="entry name" value="MATRIX PROTEIN, PUTATIVE (AFU_ORTHOLOGUE AFUA_8G05410)-RELATED"/>
    <property type="match status" value="1"/>
</dbReference>
<evidence type="ECO:0000313" key="4">
    <source>
        <dbReference type="Proteomes" id="UP001194696"/>
    </source>
</evidence>